<evidence type="ECO:0000313" key="10">
    <source>
        <dbReference type="Proteomes" id="UP000192220"/>
    </source>
</evidence>
<feature type="domain" description="HECT" evidence="9">
    <location>
        <begin position="360"/>
        <end position="690"/>
    </location>
</feature>
<evidence type="ECO:0000256" key="7">
    <source>
        <dbReference type="SAM" id="MobiDB-lite"/>
    </source>
</evidence>
<dbReference type="Gene3D" id="3.90.1750.10">
    <property type="entry name" value="Hect, E3 ligase catalytic domains"/>
    <property type="match status" value="1"/>
</dbReference>
<dbReference type="Gene3D" id="3.10.20.90">
    <property type="entry name" value="Phosphatidylinositol 3-kinase Catalytic Subunit, Chain A, domain 1"/>
    <property type="match status" value="1"/>
</dbReference>
<dbReference type="SUPFAM" id="SSF54236">
    <property type="entry name" value="Ubiquitin-like"/>
    <property type="match status" value="1"/>
</dbReference>
<reference evidence="11" key="1">
    <citation type="submission" date="2025-08" db="UniProtKB">
        <authorList>
            <consortium name="RefSeq"/>
        </authorList>
    </citation>
    <scope>IDENTIFICATION</scope>
</reference>
<evidence type="ECO:0000256" key="1">
    <source>
        <dbReference type="ARBA" id="ARBA00000885"/>
    </source>
</evidence>
<dbReference type="PROSITE" id="PS50033">
    <property type="entry name" value="UBX"/>
    <property type="match status" value="1"/>
</dbReference>
<name>A0A2I4AJZ3_AUSLI</name>
<evidence type="ECO:0000259" key="8">
    <source>
        <dbReference type="PROSITE" id="PS50033"/>
    </source>
</evidence>
<dbReference type="PANTHER" id="PTHR11254:SF440">
    <property type="entry name" value="E3 UBIQUITIN-PROTEIN LIGASE NEDD-4"/>
    <property type="match status" value="1"/>
</dbReference>
<dbReference type="STRING" id="52670.A0A2I4AJZ3"/>
<dbReference type="PROSITE" id="PS50237">
    <property type="entry name" value="HECT"/>
    <property type="match status" value="1"/>
</dbReference>
<dbReference type="KEGG" id="alim:106511600"/>
<dbReference type="GeneID" id="106511600"/>
<dbReference type="SUPFAM" id="SSF56204">
    <property type="entry name" value="Hect, E3 ligase catalytic domain"/>
    <property type="match status" value="1"/>
</dbReference>
<comment type="pathway">
    <text evidence="2">Protein modification; protein ubiquitination.</text>
</comment>
<dbReference type="OrthoDB" id="2384350at2759"/>
<dbReference type="GO" id="GO:0061630">
    <property type="term" value="F:ubiquitin protein ligase activity"/>
    <property type="evidence" value="ECO:0007669"/>
    <property type="project" value="UniProtKB-EC"/>
</dbReference>
<dbReference type="InParanoid" id="A0A2I4AJZ3"/>
<feature type="compositionally biased region" description="Polar residues" evidence="7">
    <location>
        <begin position="1"/>
        <end position="10"/>
    </location>
</feature>
<dbReference type="RefSeq" id="XP_013855809.1">
    <property type="nucleotide sequence ID" value="XM_014000355.1"/>
</dbReference>
<comment type="catalytic activity">
    <reaction evidence="1">
        <text>S-ubiquitinyl-[E2 ubiquitin-conjugating enzyme]-L-cysteine + [acceptor protein]-L-lysine = [E2 ubiquitin-conjugating enzyme]-L-cysteine + N(6)-ubiquitinyl-[acceptor protein]-L-lysine.</text>
        <dbReference type="EC" id="2.3.2.26"/>
    </reaction>
</comment>
<feature type="domain" description="UBX" evidence="8">
    <location>
        <begin position="90"/>
        <end position="166"/>
    </location>
</feature>
<proteinExistence type="predicted"/>
<feature type="region of interest" description="Disordered" evidence="7">
    <location>
        <begin position="211"/>
        <end position="246"/>
    </location>
</feature>
<dbReference type="Gene3D" id="3.30.2410.10">
    <property type="entry name" value="Hect, E3 ligase catalytic domain"/>
    <property type="match status" value="1"/>
</dbReference>
<dbReference type="InterPro" id="IPR001012">
    <property type="entry name" value="UBX_dom"/>
</dbReference>
<dbReference type="InterPro" id="IPR029071">
    <property type="entry name" value="Ubiquitin-like_domsf"/>
</dbReference>
<evidence type="ECO:0000256" key="5">
    <source>
        <dbReference type="ARBA" id="ARBA00022786"/>
    </source>
</evidence>
<keyword evidence="4" id="KW-0808">Transferase</keyword>
<dbReference type="InterPro" id="IPR050409">
    <property type="entry name" value="E3_ubiq-protein_ligase"/>
</dbReference>
<sequence>MSRSLFTEPSTAPDVQDISPEAESTNSQHLGVEQTLLDWRSLRSQQDKEYEESLLADQENERRRQCYKAWEERRIKAIEERQQRLAQYKEPSSGLLLKFKYPNGFIRKRTFNVSDPIQVLFDFVGQDEMASEIFSVQQATSSIPIESTSSGSLMDHDITTSATLYVLWISTLDIQERCPVQANGMLEQSLSSVLSLQTLLSDQALTSLSAQSPLAPTSPQVLSTMPNSSETSTLFSSQAPVSQPSTQIQPILPSSEVSLVAASGQPLSPHYNLTPHVMTIEEQAPASPFTEQPIIILEDQEEPPESPQHPPELPFYETDLQTILTKLYSKVDMTFCPTSNQINVCRDRILECSLHAFRRRRFDPAAKLDVIFVDEEGSAEGAVDEGGPTREYLRLLMRAIHQSNVFEGHENDRHLALDTSALESKMYNCIGKMISVCLVHGGIGPHFFSQRLYDHICGTLSQPTLVEEVVNHSFREQLIKIQDANTVVEANEAIMQAADTLSIVGALRRVTTLEERDSLVQSAADFFANGRVCTALQQFVEGLKTLNVLDEIQKNPAVFHELFVCEEKPLSARDLCTLFQVCFSVQGSNKRRIENQTICYWRDWLVDIEVGECSPVTLEMILEFASGASTVPPLGFPHRPQIEFLHEANKVFPEANTCLIVLRLPVHSDYESFTKYMKEGVLQSPTFGVA</sequence>
<feature type="region of interest" description="Disordered" evidence="7">
    <location>
        <begin position="1"/>
        <end position="30"/>
    </location>
</feature>
<feature type="active site" description="Glycyl thioester intermediate" evidence="6">
    <location>
        <position position="658"/>
    </location>
</feature>
<evidence type="ECO:0000313" key="11">
    <source>
        <dbReference type="RefSeq" id="XP_013855809.1"/>
    </source>
</evidence>
<accession>A0A2I4AJZ3</accession>
<dbReference type="InterPro" id="IPR035983">
    <property type="entry name" value="Hect_E3_ubiquitin_ligase"/>
</dbReference>
<protein>
    <recommendedName>
        <fullName evidence="3">HECT-type E3 ubiquitin transferase</fullName>
        <ecNumber evidence="3">2.3.2.26</ecNumber>
    </recommendedName>
</protein>
<evidence type="ECO:0000259" key="9">
    <source>
        <dbReference type="PROSITE" id="PS50237"/>
    </source>
</evidence>
<dbReference type="PANTHER" id="PTHR11254">
    <property type="entry name" value="HECT DOMAIN UBIQUITIN-PROTEIN LIGASE"/>
    <property type="match status" value="1"/>
</dbReference>
<evidence type="ECO:0000256" key="6">
    <source>
        <dbReference type="PROSITE-ProRule" id="PRU00104"/>
    </source>
</evidence>
<dbReference type="AlphaFoldDB" id="A0A2I4AJZ3"/>
<evidence type="ECO:0000256" key="3">
    <source>
        <dbReference type="ARBA" id="ARBA00012485"/>
    </source>
</evidence>
<evidence type="ECO:0000256" key="4">
    <source>
        <dbReference type="ARBA" id="ARBA00022679"/>
    </source>
</evidence>
<dbReference type="EC" id="2.3.2.26" evidence="3"/>
<dbReference type="InterPro" id="IPR000569">
    <property type="entry name" value="HECT_dom"/>
</dbReference>
<dbReference type="Pfam" id="PF00632">
    <property type="entry name" value="HECT"/>
    <property type="match status" value="1"/>
</dbReference>
<keyword evidence="5 6" id="KW-0833">Ubl conjugation pathway</keyword>
<gene>
    <name evidence="11" type="primary">LOC106511600</name>
</gene>
<keyword evidence="10" id="KW-1185">Reference proteome</keyword>
<dbReference type="Proteomes" id="UP000192220">
    <property type="component" value="Unplaced"/>
</dbReference>
<organism evidence="10 11">
    <name type="scientific">Austrofundulus limnaeus</name>
    <name type="common">Annual killifish</name>
    <dbReference type="NCBI Taxonomy" id="52670"/>
    <lineage>
        <taxon>Eukaryota</taxon>
        <taxon>Metazoa</taxon>
        <taxon>Chordata</taxon>
        <taxon>Craniata</taxon>
        <taxon>Vertebrata</taxon>
        <taxon>Euteleostomi</taxon>
        <taxon>Actinopterygii</taxon>
        <taxon>Neopterygii</taxon>
        <taxon>Teleostei</taxon>
        <taxon>Neoteleostei</taxon>
        <taxon>Acanthomorphata</taxon>
        <taxon>Ovalentaria</taxon>
        <taxon>Atherinomorphae</taxon>
        <taxon>Cyprinodontiformes</taxon>
        <taxon>Rivulidae</taxon>
        <taxon>Austrofundulus</taxon>
    </lineage>
</organism>
<evidence type="ECO:0000256" key="2">
    <source>
        <dbReference type="ARBA" id="ARBA00004906"/>
    </source>
</evidence>
<dbReference type="SMART" id="SM00119">
    <property type="entry name" value="HECTc"/>
    <property type="match status" value="1"/>
</dbReference>